<evidence type="ECO:0000313" key="1">
    <source>
        <dbReference type="EMBL" id="CAG8492908.1"/>
    </source>
</evidence>
<comment type="caution">
    <text evidence="1">The sequence shown here is derived from an EMBL/GenBank/DDBJ whole genome shotgun (WGS) entry which is preliminary data.</text>
</comment>
<accession>A0A9N8ZE09</accession>
<organism evidence="1 2">
    <name type="scientific">Cetraspora pellucida</name>
    <dbReference type="NCBI Taxonomy" id="1433469"/>
    <lineage>
        <taxon>Eukaryota</taxon>
        <taxon>Fungi</taxon>
        <taxon>Fungi incertae sedis</taxon>
        <taxon>Mucoromycota</taxon>
        <taxon>Glomeromycotina</taxon>
        <taxon>Glomeromycetes</taxon>
        <taxon>Diversisporales</taxon>
        <taxon>Gigasporaceae</taxon>
        <taxon>Cetraspora</taxon>
    </lineage>
</organism>
<sequence length="43" mass="4971">MIFNDLPKSGFIEMYRSFIREYLSFSIYALLALADDNALAHGR</sequence>
<reference evidence="1" key="1">
    <citation type="submission" date="2021-06" db="EMBL/GenBank/DDBJ databases">
        <authorList>
            <person name="Kallberg Y."/>
            <person name="Tangrot J."/>
            <person name="Rosling A."/>
        </authorList>
    </citation>
    <scope>NUCLEOTIDE SEQUENCE</scope>
    <source>
        <strain evidence="1">FL966</strain>
    </source>
</reference>
<proteinExistence type="predicted"/>
<gene>
    <name evidence="1" type="ORF">CPELLU_LOCUS2068</name>
</gene>
<keyword evidence="2" id="KW-1185">Reference proteome</keyword>
<name>A0A9N8ZE09_9GLOM</name>
<protein>
    <submittedName>
        <fullName evidence="1">4731_t:CDS:1</fullName>
    </submittedName>
</protein>
<dbReference type="Proteomes" id="UP000789759">
    <property type="component" value="Unassembled WGS sequence"/>
</dbReference>
<evidence type="ECO:0000313" key="2">
    <source>
        <dbReference type="Proteomes" id="UP000789759"/>
    </source>
</evidence>
<dbReference type="EMBL" id="CAJVQA010000853">
    <property type="protein sequence ID" value="CAG8492908.1"/>
    <property type="molecule type" value="Genomic_DNA"/>
</dbReference>
<dbReference type="AlphaFoldDB" id="A0A9N8ZE09"/>